<name>A0ABS6MNM8_9GAMM</name>
<sequence length="271" mass="30073">MAEQGRGSLLCLGLGITLGSQLTILAREQLAAADIVFFHSNSHYLNGFLQQINPNLVDLQPFYQAGQPRSKSYQAMLDAVIGAVTAGKNVVWACYGHPGIASWPPHEAIRQLKAQGYRAKMEAGIGADACLYADLGIDPMAEGCQQFEASQFLFYQRTVDVSAYLLLWQVAIAGDFSLARLESDSRYIEILVQHLQQWYPPAHQVILYEAADLPIWQYRAEPVSLAELPQATLNQITTLVIPPLHPKKLNHKMLDQLGVPADHPLRRSRLS</sequence>
<feature type="domain" description="Tetrapyrrole methylase" evidence="1">
    <location>
        <begin position="9"/>
        <end position="211"/>
    </location>
</feature>
<proteinExistence type="predicted"/>
<evidence type="ECO:0000313" key="2">
    <source>
        <dbReference type="EMBL" id="MBV2130428.1"/>
    </source>
</evidence>
<evidence type="ECO:0000313" key="3">
    <source>
        <dbReference type="Proteomes" id="UP000704611"/>
    </source>
</evidence>
<accession>A0ABS6MNM8</accession>
<gene>
    <name evidence="2" type="ORF">KQY15_15135</name>
</gene>
<keyword evidence="3" id="KW-1185">Reference proteome</keyword>
<dbReference type="RefSeq" id="WP_217670633.1">
    <property type="nucleotide sequence ID" value="NZ_JAHRID010000007.1"/>
</dbReference>
<evidence type="ECO:0000259" key="1">
    <source>
        <dbReference type="Pfam" id="PF00590"/>
    </source>
</evidence>
<reference evidence="2 3" key="1">
    <citation type="submission" date="2021-06" db="EMBL/GenBank/DDBJ databases">
        <title>Rheinheimera indica sp. nov., isolated from deep-sea sediment.</title>
        <authorList>
            <person name="Wang Z."/>
            <person name="Zhang X.-Y."/>
        </authorList>
    </citation>
    <scope>NUCLEOTIDE SEQUENCE [LARGE SCALE GENOMIC DNA]</scope>
    <source>
        <strain evidence="2 3">SM2107</strain>
    </source>
</reference>
<comment type="caution">
    <text evidence="2">The sequence shown here is derived from an EMBL/GenBank/DDBJ whole genome shotgun (WGS) entry which is preliminary data.</text>
</comment>
<protein>
    <recommendedName>
        <fullName evidence="1">Tetrapyrrole methylase domain-containing protein</fullName>
    </recommendedName>
</protein>
<dbReference type="EMBL" id="JAHRID010000007">
    <property type="protein sequence ID" value="MBV2130428.1"/>
    <property type="molecule type" value="Genomic_DNA"/>
</dbReference>
<dbReference type="InterPro" id="IPR000878">
    <property type="entry name" value="4pyrrol_Mease"/>
</dbReference>
<organism evidence="2 3">
    <name type="scientific">Arsukibacterium indicum</name>
    <dbReference type="NCBI Taxonomy" id="2848612"/>
    <lineage>
        <taxon>Bacteria</taxon>
        <taxon>Pseudomonadati</taxon>
        <taxon>Pseudomonadota</taxon>
        <taxon>Gammaproteobacteria</taxon>
        <taxon>Chromatiales</taxon>
        <taxon>Chromatiaceae</taxon>
        <taxon>Arsukibacterium</taxon>
    </lineage>
</organism>
<dbReference type="Pfam" id="PF00590">
    <property type="entry name" value="TP_methylase"/>
    <property type="match status" value="1"/>
</dbReference>
<dbReference type="Proteomes" id="UP000704611">
    <property type="component" value="Unassembled WGS sequence"/>
</dbReference>
<dbReference type="CDD" id="cd19916">
    <property type="entry name" value="OphMA_like"/>
    <property type="match status" value="1"/>
</dbReference>